<dbReference type="STRING" id="243230.DR_1997"/>
<dbReference type="Gene3D" id="3.40.50.1010">
    <property type="entry name" value="5'-nuclease"/>
    <property type="match status" value="1"/>
</dbReference>
<feature type="domain" description="NYN" evidence="2">
    <location>
        <begin position="66"/>
        <end position="218"/>
    </location>
</feature>
<dbReference type="DNASU" id="1800304"/>
<dbReference type="PATRIC" id="fig|243230.17.peg.2220"/>
<dbReference type="GO" id="GO:0004540">
    <property type="term" value="F:RNA nuclease activity"/>
    <property type="evidence" value="ECO:0007669"/>
    <property type="project" value="InterPro"/>
</dbReference>
<organism evidence="3 4">
    <name type="scientific">Deinococcus radiodurans (strain ATCC 13939 / DSM 20539 / JCM 16871 / CCUG 27074 / LMG 4051 / NBRC 15346 / NCIMB 9279 / VKM B-1422 / R1)</name>
    <dbReference type="NCBI Taxonomy" id="243230"/>
    <lineage>
        <taxon>Bacteria</taxon>
        <taxon>Thermotogati</taxon>
        <taxon>Deinococcota</taxon>
        <taxon>Deinococci</taxon>
        <taxon>Deinococcales</taxon>
        <taxon>Deinococcaceae</taxon>
        <taxon>Deinococcus</taxon>
    </lineage>
</organism>
<reference evidence="3 4" key="1">
    <citation type="journal article" date="1999" name="Science">
        <title>Genome sequence of the radioresistant bacterium Deinococcus radiodurans R1.</title>
        <authorList>
            <person name="White O."/>
            <person name="Eisen J.A."/>
            <person name="Heidelberg J.F."/>
            <person name="Hickey E.K."/>
            <person name="Peterson J.D."/>
            <person name="Dodson R.J."/>
            <person name="Haft D.H."/>
            <person name="Gwinn M.L."/>
            <person name="Nelson W.C."/>
            <person name="Richardson D.L."/>
            <person name="Moffat K.S."/>
            <person name="Qin H."/>
            <person name="Jiang L."/>
            <person name="Pamphile W."/>
            <person name="Crosby M."/>
            <person name="Shen M."/>
            <person name="Vamathevan J.J."/>
            <person name="Lam P."/>
            <person name="McDonald L."/>
            <person name="Utterback T."/>
            <person name="Zalewski C."/>
            <person name="Makarova K.S."/>
            <person name="Aravind L."/>
            <person name="Daly M.J."/>
            <person name="Minton K.W."/>
            <person name="Fleischmann R.D."/>
            <person name="Ketchum K.A."/>
            <person name="Nelson K.E."/>
            <person name="Salzberg S."/>
            <person name="Smith H.O."/>
            <person name="Venter J.C."/>
            <person name="Fraser C.M."/>
        </authorList>
    </citation>
    <scope>NUCLEOTIDE SEQUENCE [LARGE SCALE GENOMIC DNA]</scope>
    <source>
        <strain evidence="4">ATCC 13939 / DSM 20539 / JCM 16871 / LMG 4051 / NBRC 15346 / NCIMB 9279 / R1 / VKM B-1422</strain>
    </source>
</reference>
<dbReference type="InterPro" id="IPR047140">
    <property type="entry name" value="LabA"/>
</dbReference>
<dbReference type="Proteomes" id="UP000002524">
    <property type="component" value="Chromosome 1"/>
</dbReference>
<dbReference type="AlphaFoldDB" id="Q9RSX3"/>
<dbReference type="OrthoDB" id="9794137at2"/>
<dbReference type="EnsemblBacteria" id="AAF11547">
    <property type="protein sequence ID" value="AAF11547"/>
    <property type="gene ID" value="DR_1997"/>
</dbReference>
<evidence type="ECO:0000313" key="4">
    <source>
        <dbReference type="Proteomes" id="UP000002524"/>
    </source>
</evidence>
<accession>Q9RSX3</accession>
<dbReference type="PANTHER" id="PTHR35458:SF2">
    <property type="entry name" value="SLR0755 PROTEIN"/>
    <property type="match status" value="1"/>
</dbReference>
<name>Q9RSX3_DEIRA</name>
<dbReference type="HOGENOM" id="CLU_092340_2_1_0"/>
<evidence type="ECO:0000259" key="2">
    <source>
        <dbReference type="Pfam" id="PF01936"/>
    </source>
</evidence>
<dbReference type="PIR" id="A75329">
    <property type="entry name" value="A75329"/>
</dbReference>
<protein>
    <recommendedName>
        <fullName evidence="2">NYN domain-containing protein</fullName>
    </recommendedName>
</protein>
<dbReference type="InParanoid" id="Q9RSX3"/>
<dbReference type="eggNOG" id="COG1432">
    <property type="taxonomic scope" value="Bacteria"/>
</dbReference>
<dbReference type="Pfam" id="PF01936">
    <property type="entry name" value="NYN"/>
    <property type="match status" value="1"/>
</dbReference>
<evidence type="ECO:0000256" key="1">
    <source>
        <dbReference type="SAM" id="MobiDB-lite"/>
    </source>
</evidence>
<dbReference type="KEGG" id="dra:DR_1997"/>
<gene>
    <name evidence="3" type="ordered locus">DR_1997</name>
</gene>
<proteinExistence type="predicted"/>
<dbReference type="EMBL" id="AE000513">
    <property type="protein sequence ID" value="AAF11547.1"/>
    <property type="molecule type" value="Genomic_DNA"/>
</dbReference>
<feature type="region of interest" description="Disordered" evidence="1">
    <location>
        <begin position="227"/>
        <end position="263"/>
    </location>
</feature>
<dbReference type="PANTHER" id="PTHR35458">
    <property type="entry name" value="SLR0755 PROTEIN"/>
    <property type="match status" value="1"/>
</dbReference>
<feature type="compositionally biased region" description="Basic and acidic residues" evidence="1">
    <location>
        <begin position="237"/>
        <end position="251"/>
    </location>
</feature>
<sequence length="263" mass="29363">MRIILNVQGPRSPWPSGPRGGCAVGSVQWVLCSGFKKKAQGGAEQQDTALRRGIRYPARDRRLMERIALFIDGANVYAAAKRLGWNFDHRKILEHFAGLGALYNAFYYTAVPWPVDDKQKRFVDALTYMGYTVRTRPLRENTDENGDTSRRASLDIELVTDLLTTESRYDVAVLLSGDGDFERPVEVLRARGKKVIVASIPEMTSAELRNAADEYVDLASIREQVERPGYRLPSEGSGRDGASRTQDRDLRASFYGAGAGDER</sequence>
<dbReference type="CDD" id="cd10911">
    <property type="entry name" value="PIN_LabA"/>
    <property type="match status" value="1"/>
</dbReference>
<dbReference type="InterPro" id="IPR021139">
    <property type="entry name" value="NYN"/>
</dbReference>
<keyword evidence="4" id="KW-1185">Reference proteome</keyword>
<dbReference type="PaxDb" id="243230-DR_1997"/>
<evidence type="ECO:0000313" key="3">
    <source>
        <dbReference type="EMBL" id="AAF11547.1"/>
    </source>
</evidence>